<sequence length="231" mass="25768">MISGQLDPNQLEIICQRLLVNPIIQHVVLEEPVAFPENPRYRFKLDHVDLLGADENRFSLTAQQFGFSTDELKAITSYFSKQKRNPTDAELETLAQTWSEHCVHKTFKGRISFNGTVIDNLLKSTIARATEELNQPWCLSVFEDNSGAIEFDDKWAVCFKVETHNHPSAIEPYGGASTGVGGVVRDVMGTGLSAKPIANTDVFCFGPPDLPYDRLPPGVLHPRRIFKGVRA</sequence>
<dbReference type="SUPFAM" id="SSF55326">
    <property type="entry name" value="PurM N-terminal domain-like"/>
    <property type="match status" value="1"/>
</dbReference>
<evidence type="ECO:0000256" key="2">
    <source>
        <dbReference type="ARBA" id="ARBA00022741"/>
    </source>
</evidence>
<dbReference type="PANTHER" id="PTHR43555:SF1">
    <property type="entry name" value="PHOSPHORIBOSYLFORMYLGLYCINAMIDINE SYNTHASE SUBUNIT PURL"/>
    <property type="match status" value="1"/>
</dbReference>
<evidence type="ECO:0008006" key="7">
    <source>
        <dbReference type="Google" id="ProtNLM"/>
    </source>
</evidence>
<organism evidence="6">
    <name type="scientific">marine sediment metagenome</name>
    <dbReference type="NCBI Taxonomy" id="412755"/>
    <lineage>
        <taxon>unclassified sequences</taxon>
        <taxon>metagenomes</taxon>
        <taxon>ecological metagenomes</taxon>
    </lineage>
</organism>
<dbReference type="InterPro" id="IPR010074">
    <property type="entry name" value="PRibForGlyAmidine_synth_PurL"/>
</dbReference>
<feature type="non-terminal residue" evidence="6">
    <location>
        <position position="231"/>
    </location>
</feature>
<dbReference type="Gene3D" id="1.10.8.750">
    <property type="entry name" value="Phosphoribosylformylglycinamidine synthase, linker domain"/>
    <property type="match status" value="1"/>
</dbReference>
<name>X1UUP6_9ZZZZ</name>
<dbReference type="GO" id="GO:0004642">
    <property type="term" value="F:phosphoribosylformylglycinamidine synthase activity"/>
    <property type="evidence" value="ECO:0007669"/>
    <property type="project" value="InterPro"/>
</dbReference>
<dbReference type="GO" id="GO:0005524">
    <property type="term" value="F:ATP binding"/>
    <property type="evidence" value="ECO:0007669"/>
    <property type="project" value="UniProtKB-KW"/>
</dbReference>
<evidence type="ECO:0000313" key="6">
    <source>
        <dbReference type="EMBL" id="GAJ07337.1"/>
    </source>
</evidence>
<keyword evidence="1" id="KW-0436">Ligase</keyword>
<evidence type="ECO:0000256" key="3">
    <source>
        <dbReference type="ARBA" id="ARBA00022840"/>
    </source>
</evidence>
<comment type="caution">
    <text evidence="6">The sequence shown here is derived from an EMBL/GenBank/DDBJ whole genome shotgun (WGS) entry which is preliminary data.</text>
</comment>
<protein>
    <recommendedName>
        <fullName evidence="7">Phosphoribosylformylglycinamidine synthase linker domain-containing protein</fullName>
    </recommendedName>
</protein>
<dbReference type="EMBL" id="BARW01034524">
    <property type="protein sequence ID" value="GAJ07337.1"/>
    <property type="molecule type" value="Genomic_DNA"/>
</dbReference>
<proteinExistence type="predicted"/>
<dbReference type="InterPro" id="IPR036921">
    <property type="entry name" value="PurM-like_N_sf"/>
</dbReference>
<dbReference type="Pfam" id="PF18072">
    <property type="entry name" value="FGAR-AT_linker"/>
    <property type="match status" value="1"/>
</dbReference>
<evidence type="ECO:0000259" key="5">
    <source>
        <dbReference type="Pfam" id="PF18072"/>
    </source>
</evidence>
<accession>X1UUP6</accession>
<keyword evidence="2" id="KW-0547">Nucleotide-binding</keyword>
<dbReference type="Gene3D" id="3.30.1330.10">
    <property type="entry name" value="PurM-like, N-terminal domain"/>
    <property type="match status" value="1"/>
</dbReference>
<reference evidence="6" key="1">
    <citation type="journal article" date="2014" name="Front. Microbiol.">
        <title>High frequency of phylogenetically diverse reductive dehalogenase-homologous genes in deep subseafloor sedimentary metagenomes.</title>
        <authorList>
            <person name="Kawai M."/>
            <person name="Futagami T."/>
            <person name="Toyoda A."/>
            <person name="Takaki Y."/>
            <person name="Nishi S."/>
            <person name="Hori S."/>
            <person name="Arai W."/>
            <person name="Tsubouchi T."/>
            <person name="Morono Y."/>
            <person name="Uchiyama I."/>
            <person name="Ito T."/>
            <person name="Fujiyama A."/>
            <person name="Inagaki F."/>
            <person name="Takami H."/>
        </authorList>
    </citation>
    <scope>NUCLEOTIDE SEQUENCE</scope>
    <source>
        <strain evidence="6">Expedition CK06-06</strain>
    </source>
</reference>
<feature type="domain" description="PurM-like N-terminal" evidence="4">
    <location>
        <begin position="144"/>
        <end position="209"/>
    </location>
</feature>
<gene>
    <name evidence="6" type="ORF">S12H4_54088</name>
</gene>
<dbReference type="InterPro" id="IPR016188">
    <property type="entry name" value="PurM-like_N"/>
</dbReference>
<dbReference type="GO" id="GO:0006189">
    <property type="term" value="P:'de novo' IMP biosynthetic process"/>
    <property type="evidence" value="ECO:0007669"/>
    <property type="project" value="InterPro"/>
</dbReference>
<dbReference type="PANTHER" id="PTHR43555">
    <property type="entry name" value="PHOSPHORIBOSYLFORMYLGLYCINAMIDINE SYNTHASE SUBUNIT PURL"/>
    <property type="match status" value="1"/>
</dbReference>
<keyword evidence="3" id="KW-0067">ATP-binding</keyword>
<dbReference type="InterPro" id="IPR041609">
    <property type="entry name" value="PurL_linker"/>
</dbReference>
<evidence type="ECO:0000259" key="4">
    <source>
        <dbReference type="Pfam" id="PF00586"/>
    </source>
</evidence>
<dbReference type="Pfam" id="PF00586">
    <property type="entry name" value="AIRS"/>
    <property type="match status" value="1"/>
</dbReference>
<dbReference type="AlphaFoldDB" id="X1UUP6"/>
<feature type="domain" description="Phosphoribosylformylglycinamidine synthase linker" evidence="5">
    <location>
        <begin position="62"/>
        <end position="105"/>
    </location>
</feature>
<evidence type="ECO:0000256" key="1">
    <source>
        <dbReference type="ARBA" id="ARBA00022598"/>
    </source>
</evidence>